<evidence type="ECO:0000313" key="5">
    <source>
        <dbReference type="Proteomes" id="UP001215087"/>
    </source>
</evidence>
<feature type="transmembrane region" description="Helical" evidence="1">
    <location>
        <begin position="54"/>
        <end position="80"/>
    </location>
</feature>
<dbReference type="AlphaFoldDB" id="A0A0U3FU20"/>
<reference evidence="2" key="1">
    <citation type="journal article" date="2015" name="Genome Announc.">
        <title>Draft Genome Sequence of Chemolithoautotrophic Acetogenic Butanol-Producing Eubacterium limosum ATCC 8486.</title>
        <authorList>
            <person name="Song Y."/>
            <person name="Cho B.K."/>
        </authorList>
    </citation>
    <scope>NUCLEOTIDE SEQUENCE</scope>
    <source>
        <strain evidence="2">ATCC 8486</strain>
    </source>
</reference>
<dbReference type="OrthoDB" id="4624at2"/>
<proteinExistence type="predicted"/>
<name>A0A0U3FU20_EUBLI</name>
<dbReference type="InterPro" id="IPR009825">
    <property type="entry name" value="ECF_substrate-spec-like"/>
</dbReference>
<evidence type="ECO:0000256" key="1">
    <source>
        <dbReference type="SAM" id="Phobius"/>
    </source>
</evidence>
<feature type="transmembrane region" description="Helical" evidence="1">
    <location>
        <begin position="151"/>
        <end position="175"/>
    </location>
</feature>
<dbReference type="Proteomes" id="UP000192391">
    <property type="component" value="Chromosome"/>
</dbReference>
<keyword evidence="1" id="KW-0472">Membrane</keyword>
<keyword evidence="1" id="KW-1133">Transmembrane helix</keyword>
<protein>
    <submittedName>
        <fullName evidence="2 3">ECF transporter S component</fullName>
    </submittedName>
</protein>
<dbReference type="RefSeq" id="WP_038352668.1">
    <property type="nucleotide sequence ID" value="NZ_CP019962.1"/>
</dbReference>
<dbReference type="KEGG" id="elim:B2M23_09840"/>
<dbReference type="EMBL" id="JAQSVD010000002">
    <property type="protein sequence ID" value="MDE1469734.1"/>
    <property type="molecule type" value="Genomic_DNA"/>
</dbReference>
<organism evidence="2 4">
    <name type="scientific">Eubacterium limosum</name>
    <dbReference type="NCBI Taxonomy" id="1736"/>
    <lineage>
        <taxon>Bacteria</taxon>
        <taxon>Bacillati</taxon>
        <taxon>Bacillota</taxon>
        <taxon>Clostridia</taxon>
        <taxon>Eubacteriales</taxon>
        <taxon>Eubacteriaceae</taxon>
        <taxon>Eubacterium</taxon>
    </lineage>
</organism>
<sequence>MKSNALSRGTTRTKLVVNCGLLIAISIVLKILFEMYIPLGGFPSLRINLTSLPIMLSGILLGPLAGFIVGFISDLLCFFIKPGGPFFLGFTVASGLTGLIPGLLWMLLRKKEIKHLEWFNLGFIVLSVGVLVLTGLFSFENSTIYYAGEPLNPFVLVLFIALMVGFVIFPIITVRRSEVLGEYRSDYILFIVSVTQLITSIILNTWFLTILYGQAVTVLLPARIITNIFLIPLYTIALVGLLKVLPKFVKK</sequence>
<dbReference type="Pfam" id="PF07155">
    <property type="entry name" value="ECF-ribofla_trS"/>
    <property type="match status" value="1"/>
</dbReference>
<feature type="transmembrane region" description="Helical" evidence="1">
    <location>
        <begin position="224"/>
        <end position="245"/>
    </location>
</feature>
<reference evidence="2" key="3">
    <citation type="submission" date="2017-02" db="EMBL/GenBank/DDBJ databases">
        <title>Integrative analysis reveals regulation of autotrophic growth of syngas fermenting bacteria at the translational level.</title>
        <authorList>
            <person name="Song Y."/>
            <person name="Shin J."/>
            <person name="Jeong Y."/>
            <person name="Jin S."/>
            <person name="Kim D.R."/>
            <person name="Kim S.C."/>
            <person name="Cho S."/>
            <person name="Cho B.-K."/>
        </authorList>
    </citation>
    <scope>NUCLEOTIDE SEQUENCE</scope>
    <source>
        <strain evidence="2">ATCC 8486</strain>
    </source>
</reference>
<feature type="transmembrane region" description="Helical" evidence="1">
    <location>
        <begin position="187"/>
        <end position="212"/>
    </location>
</feature>
<keyword evidence="1" id="KW-0812">Transmembrane</keyword>
<dbReference type="EMBL" id="CP019962">
    <property type="protein sequence ID" value="ARD65821.1"/>
    <property type="molecule type" value="Genomic_DNA"/>
</dbReference>
<gene>
    <name evidence="2" type="ORF">B2M23_09840</name>
    <name evidence="3" type="ORF">PTZ04_05630</name>
</gene>
<feature type="transmembrane region" description="Helical" evidence="1">
    <location>
        <begin position="86"/>
        <end position="106"/>
    </location>
</feature>
<dbReference type="Proteomes" id="UP001215087">
    <property type="component" value="Unassembled WGS sequence"/>
</dbReference>
<dbReference type="Gene3D" id="1.10.1760.20">
    <property type="match status" value="1"/>
</dbReference>
<dbReference type="GO" id="GO:0016020">
    <property type="term" value="C:membrane"/>
    <property type="evidence" value="ECO:0007669"/>
    <property type="project" value="InterPro"/>
</dbReference>
<dbReference type="InterPro" id="IPR030949">
    <property type="entry name" value="ECF_S_folate_fam"/>
</dbReference>
<evidence type="ECO:0000313" key="3">
    <source>
        <dbReference type="EMBL" id="MDE1469734.1"/>
    </source>
</evidence>
<feature type="transmembrane region" description="Helical" evidence="1">
    <location>
        <begin position="118"/>
        <end position="139"/>
    </location>
</feature>
<reference evidence="4" key="2">
    <citation type="journal article" date="2017" name="Sci. Rep.">
        <title>Determination of the Genome and Primary Transcriptome of Syngas Fermenting Eubacterium limosum ATCC 8486.</title>
        <authorList>
            <person name="Song Y."/>
            <person name="Shin J."/>
            <person name="Jeong Y."/>
            <person name="Jin S."/>
            <person name="Lee J.K."/>
            <person name="Kim D.R."/>
            <person name="Kim S.C."/>
            <person name="Cho S."/>
            <person name="Cho B.K."/>
        </authorList>
    </citation>
    <scope>NUCLEOTIDE SEQUENCE [LARGE SCALE GENOMIC DNA]</scope>
    <source>
        <strain evidence="4">ATCC 8486</strain>
    </source>
</reference>
<feature type="transmembrane region" description="Helical" evidence="1">
    <location>
        <begin position="15"/>
        <end position="33"/>
    </location>
</feature>
<evidence type="ECO:0000313" key="4">
    <source>
        <dbReference type="Proteomes" id="UP000192391"/>
    </source>
</evidence>
<accession>A0A0U3FU20</accession>
<evidence type="ECO:0000313" key="2">
    <source>
        <dbReference type="EMBL" id="ARD65821.1"/>
    </source>
</evidence>
<reference evidence="3 5" key="4">
    <citation type="submission" date="2023-02" db="EMBL/GenBank/DDBJ databases">
        <title>Comparative genome analysis of Eubacterium limosum species.</title>
        <authorList>
            <person name="Bak J.E."/>
        </authorList>
    </citation>
    <scope>NUCLEOTIDE SEQUENCE [LARGE SCALE GENOMIC DNA]</scope>
    <source>
        <strain evidence="3 5">KGMB01548</strain>
    </source>
</reference>
<keyword evidence="5" id="KW-1185">Reference proteome</keyword>
<dbReference type="NCBIfam" id="TIGR04518">
    <property type="entry name" value="ECF_S_folT_fam"/>
    <property type="match status" value="1"/>
</dbReference>